<dbReference type="AlphaFoldDB" id="A0A1T4NAR3"/>
<dbReference type="InterPro" id="IPR007394">
    <property type="entry name" value="UPF0122"/>
</dbReference>
<protein>
    <submittedName>
        <fullName evidence="3">DNA-directed RNA polymerase specialized sigma subunit, sigma24 family</fullName>
    </submittedName>
</protein>
<dbReference type="OrthoDB" id="759001at2"/>
<dbReference type="InterPro" id="IPR036388">
    <property type="entry name" value="WH-like_DNA-bd_sf"/>
</dbReference>
<dbReference type="Gene3D" id="1.10.1740.10">
    <property type="match status" value="1"/>
</dbReference>
<proteinExistence type="inferred from homology"/>
<keyword evidence="3" id="KW-0240">DNA-directed RNA polymerase</keyword>
<evidence type="ECO:0000256" key="1">
    <source>
        <dbReference type="ARBA" id="ARBA00008720"/>
    </source>
</evidence>
<reference evidence="4" key="1">
    <citation type="submission" date="2017-02" db="EMBL/GenBank/DDBJ databases">
        <authorList>
            <person name="Varghese N."/>
            <person name="Submissions S."/>
        </authorList>
    </citation>
    <scope>NUCLEOTIDE SEQUENCE [LARGE SCALE GENOMIC DNA]</scope>
    <source>
        <strain evidence="4">DSM 22224</strain>
    </source>
</reference>
<dbReference type="Pfam" id="PF04297">
    <property type="entry name" value="UPF0122"/>
    <property type="match status" value="1"/>
</dbReference>
<dbReference type="SUPFAM" id="SSF88946">
    <property type="entry name" value="Sigma2 domain of RNA polymerase sigma factors"/>
    <property type="match status" value="1"/>
</dbReference>
<evidence type="ECO:0000313" key="3">
    <source>
        <dbReference type="EMBL" id="SJZ76163.1"/>
    </source>
</evidence>
<comment type="similarity">
    <text evidence="1">Belongs to the UPF0122 family.</text>
</comment>
<dbReference type="SUPFAM" id="SSF88659">
    <property type="entry name" value="Sigma3 and sigma4 domains of RNA polymerase sigma factors"/>
    <property type="match status" value="1"/>
</dbReference>
<organism evidence="3 4">
    <name type="scientific">Chitinophaga eiseniae</name>
    <dbReference type="NCBI Taxonomy" id="634771"/>
    <lineage>
        <taxon>Bacteria</taxon>
        <taxon>Pseudomonadati</taxon>
        <taxon>Bacteroidota</taxon>
        <taxon>Chitinophagia</taxon>
        <taxon>Chitinophagales</taxon>
        <taxon>Chitinophagaceae</taxon>
        <taxon>Chitinophaga</taxon>
    </lineage>
</organism>
<dbReference type="Proteomes" id="UP000190367">
    <property type="component" value="Unassembled WGS sequence"/>
</dbReference>
<dbReference type="InterPro" id="IPR013324">
    <property type="entry name" value="RNA_pol_sigma_r3/r4-like"/>
</dbReference>
<name>A0A1T4NAR3_9BACT</name>
<dbReference type="GO" id="GO:0000428">
    <property type="term" value="C:DNA-directed RNA polymerase complex"/>
    <property type="evidence" value="ECO:0007669"/>
    <property type="project" value="UniProtKB-KW"/>
</dbReference>
<dbReference type="Gene3D" id="1.10.10.10">
    <property type="entry name" value="Winged helix-like DNA-binding domain superfamily/Winged helix DNA-binding domain"/>
    <property type="match status" value="1"/>
</dbReference>
<dbReference type="STRING" id="634771.SAMN04488128_1011505"/>
<dbReference type="GO" id="GO:0003700">
    <property type="term" value="F:DNA-binding transcription factor activity"/>
    <property type="evidence" value="ECO:0007669"/>
    <property type="project" value="InterPro"/>
</dbReference>
<evidence type="ECO:0000313" key="4">
    <source>
        <dbReference type="Proteomes" id="UP000190367"/>
    </source>
</evidence>
<gene>
    <name evidence="3" type="ORF">SAMN04488128_1011505</name>
</gene>
<dbReference type="RefSeq" id="WP_078668104.1">
    <property type="nucleotide sequence ID" value="NZ_FUWZ01000001.1"/>
</dbReference>
<keyword evidence="4" id="KW-1185">Reference proteome</keyword>
<keyword evidence="3" id="KW-0804">Transcription</keyword>
<comment type="function">
    <text evidence="2">Might take part in the signal recognition particle (SRP) pathway. This is inferred from the conservation of its genetic proximity to ftsY/ffh. May be a regulatory protein.</text>
</comment>
<dbReference type="GO" id="GO:0006352">
    <property type="term" value="P:DNA-templated transcription initiation"/>
    <property type="evidence" value="ECO:0007669"/>
    <property type="project" value="InterPro"/>
</dbReference>
<evidence type="ECO:0000256" key="2">
    <source>
        <dbReference type="ARBA" id="ARBA00024764"/>
    </source>
</evidence>
<accession>A0A1T4NAR3</accession>
<dbReference type="InterPro" id="IPR013325">
    <property type="entry name" value="RNA_pol_sigma_r2"/>
</dbReference>
<sequence>MTDNALPSERDNHAHQYFLLFREGNERGFSFIYNHLYRPVFSFARSIIKDEFEITTIIQNAFKLIWDRRNMMENIEHIKNFICKRVKWDCLTYISNSKNNFISLEQLSDQGIQLAVYDPYREASHQEQLMTDEVNLNLIRKAAGYLSKSRIELIDLLLQGYSHQQIAAVTGHTIRHIAVEVKKCIAAIHPYIKRTNEALDMSNLPPIIRVDDYQIYLTHSQTNILKLFYEKGYTFHEIGDELNMTKTKVIAAYQAALKTIRSCRRT</sequence>
<dbReference type="EMBL" id="FUWZ01000001">
    <property type="protein sequence ID" value="SJZ76163.1"/>
    <property type="molecule type" value="Genomic_DNA"/>
</dbReference>